<dbReference type="STRING" id="1423790.BN53_04445"/>
<name>I7IZV4_9LACO</name>
<gene>
    <name evidence="2" type="ORF">BN53_04445</name>
</gene>
<dbReference type="AlphaFoldDB" id="I7IZV4"/>
<proteinExistence type="predicted"/>
<dbReference type="EMBL" id="CAKD01000021">
    <property type="protein sequence ID" value="CCI85337.1"/>
    <property type="molecule type" value="Genomic_DNA"/>
</dbReference>
<evidence type="ECO:0000313" key="2">
    <source>
        <dbReference type="EMBL" id="CCI85337.1"/>
    </source>
</evidence>
<keyword evidence="3" id="KW-1185">Reference proteome</keyword>
<sequence length="54" mass="6342">MNKNEVEKFTKNLERKLLFSNAFYVVVGTIVTITWLSAFVLAVWACLHFIFKLF</sequence>
<keyword evidence="1" id="KW-0812">Transmembrane</keyword>
<evidence type="ECO:0000256" key="1">
    <source>
        <dbReference type="SAM" id="Phobius"/>
    </source>
</evidence>
<accession>I7IZV4</accession>
<feature type="transmembrane region" description="Helical" evidence="1">
    <location>
        <begin position="21"/>
        <end position="51"/>
    </location>
</feature>
<protein>
    <submittedName>
        <fullName evidence="2">Uncharacterized protein</fullName>
    </submittedName>
</protein>
<keyword evidence="1" id="KW-0472">Membrane</keyword>
<keyword evidence="1" id="KW-1133">Transmembrane helix</keyword>
<dbReference type="Proteomes" id="UP000009311">
    <property type="component" value="Unassembled WGS sequence"/>
</dbReference>
<evidence type="ECO:0000313" key="3">
    <source>
        <dbReference type="Proteomes" id="UP000009311"/>
    </source>
</evidence>
<comment type="caution">
    <text evidence="2">The sequence shown here is derived from an EMBL/GenBank/DDBJ whole genome shotgun (WGS) entry which is preliminary data.</text>
</comment>
<organism evidence="2 3">
    <name type="scientific">Lactobacillus pasteurii DSM 23907 = CRBIP 24.76</name>
    <dbReference type="NCBI Taxonomy" id="1423790"/>
    <lineage>
        <taxon>Bacteria</taxon>
        <taxon>Bacillati</taxon>
        <taxon>Bacillota</taxon>
        <taxon>Bacilli</taxon>
        <taxon>Lactobacillales</taxon>
        <taxon>Lactobacillaceae</taxon>
        <taxon>Lactobacillus</taxon>
    </lineage>
</organism>
<reference evidence="2 3" key="1">
    <citation type="submission" date="2012-06" db="EMBL/GenBank/DDBJ databases">
        <title>Draft Genome Sequence of Lactobacillus pasteurii CRBIP 24.76T.</title>
        <authorList>
            <person name="Cousin S."/>
            <person name="Bouchier C."/>
            <person name="Loux V."/>
            <person name="Ma L."/>
            <person name="Creno S."/>
            <person name="Bizet C."/>
            <person name="Clermont D."/>
        </authorList>
    </citation>
    <scope>NUCLEOTIDE SEQUENCE [LARGE SCALE GENOMIC DNA]</scope>
    <source>
        <strain evidence="3">CRBIP 24.76T</strain>
    </source>
</reference>